<feature type="transmembrane region" description="Helical" evidence="1">
    <location>
        <begin position="24"/>
        <end position="46"/>
    </location>
</feature>
<feature type="transmembrane region" description="Helical" evidence="1">
    <location>
        <begin position="157"/>
        <end position="179"/>
    </location>
</feature>
<dbReference type="InterPro" id="IPR052155">
    <property type="entry name" value="Biofilm_reg_signaling"/>
</dbReference>
<dbReference type="SMART" id="SM00267">
    <property type="entry name" value="GGDEF"/>
    <property type="match status" value="1"/>
</dbReference>
<keyword evidence="7" id="KW-1185">Reference proteome</keyword>
<dbReference type="GO" id="GO:0016020">
    <property type="term" value="C:membrane"/>
    <property type="evidence" value="ECO:0007669"/>
    <property type="project" value="UniProtKB-UniRule"/>
</dbReference>
<reference evidence="6 7" key="1">
    <citation type="journal article" date="2011" name="Front. Microbiol.">
        <title>Genomic signatures of strain selection and enhancement in Bacillus atrophaeus var. globigii, a historical biowarfare simulant.</title>
        <authorList>
            <person name="Gibbons H.S."/>
            <person name="Broomall S.M."/>
            <person name="McNew L.A."/>
            <person name="Daligault H."/>
            <person name="Chapman C."/>
            <person name="Bruce D."/>
            <person name="Karavis M."/>
            <person name="Krepps M."/>
            <person name="McGregor P.A."/>
            <person name="Hong C."/>
            <person name="Park K.H."/>
            <person name="Akmal A."/>
            <person name="Feldman A."/>
            <person name="Lin J.S."/>
            <person name="Chang W.E."/>
            <person name="Higgs B.W."/>
            <person name="Demirev P."/>
            <person name="Lindquist J."/>
            <person name="Liem A."/>
            <person name="Fochler E."/>
            <person name="Read T.D."/>
            <person name="Tapia R."/>
            <person name="Johnson S."/>
            <person name="Bishop-Lilly K.A."/>
            <person name="Detter C."/>
            <person name="Han C."/>
            <person name="Sozhamannan S."/>
            <person name="Rosenzweig C.N."/>
            <person name="Skowronski E.W."/>
        </authorList>
    </citation>
    <scope>NUCLEOTIDE SEQUENCE [LARGE SCALE GENOMIC DNA]</scope>
    <source>
        <strain evidence="6 7">AIT1</strain>
    </source>
</reference>
<dbReference type="InterPro" id="IPR013655">
    <property type="entry name" value="PAS_fold_3"/>
</dbReference>
<dbReference type="CDD" id="cd00130">
    <property type="entry name" value="PAS"/>
    <property type="match status" value="1"/>
</dbReference>
<dbReference type="Gene3D" id="3.30.70.270">
    <property type="match status" value="1"/>
</dbReference>
<feature type="transmembrane region" description="Helical" evidence="1">
    <location>
        <begin position="88"/>
        <end position="113"/>
    </location>
</feature>
<accession>A0A432WZC3</accession>
<evidence type="ECO:0000259" key="2">
    <source>
        <dbReference type="PROSITE" id="PS50113"/>
    </source>
</evidence>
<dbReference type="SUPFAM" id="SSF141868">
    <property type="entry name" value="EAL domain-like"/>
    <property type="match status" value="1"/>
</dbReference>
<dbReference type="InterPro" id="IPR035965">
    <property type="entry name" value="PAS-like_dom_sf"/>
</dbReference>
<dbReference type="SMART" id="SM00052">
    <property type="entry name" value="EAL"/>
    <property type="match status" value="1"/>
</dbReference>
<dbReference type="PANTHER" id="PTHR44757">
    <property type="entry name" value="DIGUANYLATE CYCLASE DGCP"/>
    <property type="match status" value="1"/>
</dbReference>
<dbReference type="OrthoDB" id="9812358at2"/>
<protein>
    <submittedName>
        <fullName evidence="6">Bifunctional diguanylate cyclase/phosphodiesterase</fullName>
    </submittedName>
</protein>
<dbReference type="InterPro" id="IPR000160">
    <property type="entry name" value="GGDEF_dom"/>
</dbReference>
<evidence type="ECO:0000256" key="1">
    <source>
        <dbReference type="PROSITE-ProRule" id="PRU00244"/>
    </source>
</evidence>
<dbReference type="SUPFAM" id="SSF55073">
    <property type="entry name" value="Nucleotide cyclase"/>
    <property type="match status" value="1"/>
</dbReference>
<keyword evidence="1" id="KW-0812">Transmembrane</keyword>
<organism evidence="6 7">
    <name type="scientific">Aliidiomarina taiwanensis</name>
    <dbReference type="NCBI Taxonomy" id="946228"/>
    <lineage>
        <taxon>Bacteria</taxon>
        <taxon>Pseudomonadati</taxon>
        <taxon>Pseudomonadota</taxon>
        <taxon>Gammaproteobacteria</taxon>
        <taxon>Alteromonadales</taxon>
        <taxon>Idiomarinaceae</taxon>
        <taxon>Aliidiomarina</taxon>
    </lineage>
</organism>
<dbReference type="InterPro" id="IPR029787">
    <property type="entry name" value="Nucleotide_cyclase"/>
</dbReference>
<feature type="domain" description="GGDEF" evidence="4">
    <location>
        <begin position="437"/>
        <end position="573"/>
    </location>
</feature>
<dbReference type="Pfam" id="PF00563">
    <property type="entry name" value="EAL"/>
    <property type="match status" value="1"/>
</dbReference>
<dbReference type="Gene3D" id="3.20.20.450">
    <property type="entry name" value="EAL domain"/>
    <property type="match status" value="1"/>
</dbReference>
<dbReference type="Pfam" id="PF00990">
    <property type="entry name" value="GGDEF"/>
    <property type="match status" value="1"/>
</dbReference>
<feature type="domain" description="EAL" evidence="3">
    <location>
        <begin position="582"/>
        <end position="834"/>
    </location>
</feature>
<sequence length="834" mass="93120">MSVLPFVTEFHDLSLAYQGHHKPWLVALSLFMAILAAFASMFHTDIMRAAKSTAQRNFWHLSGSVAMGLGIWAMHFIGMVSYRIDVPIFYTPTLTAISVIPAVLAAWVTLAILYRRINSWWSTIGGGVLMGAGIGTMHYTGMAAMETVAEMRYVPNWFFASIVVAIVMAVLALAIRSVLKPYIQHRRLRISLSAVVMGLAVASMHYTAMHATVFFPNTNASSIAVSGASSSDLVMSTLIVAMFIVVISTVVVVLINKQKSLEQTAEQRGQKVQELTDRLHRIADRVPGMVYQLSRDEHGVLSFNYISSASKQLFGVAPEDALENPSVILQLVPAQQRLAIFESLNKSAFNLTPWKYEFPVELEPGSRKWLAATAQVQREQDGVVSWSGFISDVTDKKTNEETIQRLAFYDSLTHLPNRRMIVRELNERIAGTLVSAQGVLLWNINLDNFKRINDVHGQEQGDELLKAAAKRIQGCLMNDMLLGRLTADEFIIVTSIPSNQQEDEVAESLTQCILGALSAPYKLPKLRQQGTASIGFVSSYDNEVSAEELLRRSDLAVHQAKRQGGNKWLKYHEGIEQEVSELFALESDLREAIGTEELQLYYQLQVNDKHEYIGAEALTRWIHPERGLVSPGVFIPIAEESGLIIPIGEWVIRTACLQLAAWEKHEETKHISISVNVSARQFYQDNFVDLVLAEVEQAGINPKMLMLELTESLVLEDMELVVEQMYALKKHGIRFSMDDFGTGYSSLSYLSTLPFDEVKIDQAFIRRAASPEHVKDWSIVEAIIGITKKLHMDVIAEGVETTAQQERLLASGCTRYQGYLFSKPSPISKLPLPR</sequence>
<dbReference type="SUPFAM" id="SSF55785">
    <property type="entry name" value="PYP-like sensor domain (PAS domain)"/>
    <property type="match status" value="1"/>
</dbReference>
<dbReference type="NCBIfam" id="TIGR00254">
    <property type="entry name" value="GGDEF"/>
    <property type="match status" value="1"/>
</dbReference>
<dbReference type="PANTHER" id="PTHR44757:SF2">
    <property type="entry name" value="BIOFILM ARCHITECTURE MAINTENANCE PROTEIN MBAA"/>
    <property type="match status" value="1"/>
</dbReference>
<dbReference type="Proteomes" id="UP000286976">
    <property type="component" value="Unassembled WGS sequence"/>
</dbReference>
<evidence type="ECO:0000313" key="6">
    <source>
        <dbReference type="EMBL" id="RUO39067.1"/>
    </source>
</evidence>
<feature type="domain" description="MHYT" evidence="5">
    <location>
        <begin position="21"/>
        <end position="215"/>
    </location>
</feature>
<keyword evidence="1" id="KW-1133">Transmembrane helix</keyword>
<comment type="caution">
    <text evidence="6">The sequence shown here is derived from an EMBL/GenBank/DDBJ whole genome shotgun (WGS) entry which is preliminary data.</text>
</comment>
<proteinExistence type="predicted"/>
<evidence type="ECO:0000259" key="3">
    <source>
        <dbReference type="PROSITE" id="PS50883"/>
    </source>
</evidence>
<name>A0A432WZC3_9GAMM</name>
<dbReference type="CDD" id="cd01948">
    <property type="entry name" value="EAL"/>
    <property type="match status" value="1"/>
</dbReference>
<dbReference type="CDD" id="cd01949">
    <property type="entry name" value="GGDEF"/>
    <property type="match status" value="1"/>
</dbReference>
<dbReference type="Gene3D" id="3.30.450.20">
    <property type="entry name" value="PAS domain"/>
    <property type="match status" value="1"/>
</dbReference>
<dbReference type="InterPro" id="IPR005330">
    <property type="entry name" value="MHYT_dom"/>
</dbReference>
<feature type="transmembrane region" description="Helical" evidence="1">
    <location>
        <begin position="120"/>
        <end position="137"/>
    </location>
</feature>
<dbReference type="PROSITE" id="PS50924">
    <property type="entry name" value="MHYT"/>
    <property type="match status" value="1"/>
</dbReference>
<dbReference type="InterPro" id="IPR035919">
    <property type="entry name" value="EAL_sf"/>
</dbReference>
<feature type="transmembrane region" description="Helical" evidence="1">
    <location>
        <begin position="58"/>
        <end position="82"/>
    </location>
</feature>
<dbReference type="InterPro" id="IPR000014">
    <property type="entry name" value="PAS"/>
</dbReference>
<keyword evidence="1" id="KW-0472">Membrane</keyword>
<feature type="transmembrane region" description="Helical" evidence="1">
    <location>
        <begin position="191"/>
        <end position="213"/>
    </location>
</feature>
<dbReference type="InterPro" id="IPR043128">
    <property type="entry name" value="Rev_trsase/Diguanyl_cyclase"/>
</dbReference>
<dbReference type="InterPro" id="IPR000700">
    <property type="entry name" value="PAS-assoc_C"/>
</dbReference>
<evidence type="ECO:0000259" key="5">
    <source>
        <dbReference type="PROSITE" id="PS50924"/>
    </source>
</evidence>
<evidence type="ECO:0000313" key="7">
    <source>
        <dbReference type="Proteomes" id="UP000286976"/>
    </source>
</evidence>
<gene>
    <name evidence="6" type="ORF">CWE15_10020</name>
</gene>
<dbReference type="PROSITE" id="PS50883">
    <property type="entry name" value="EAL"/>
    <property type="match status" value="1"/>
</dbReference>
<dbReference type="InterPro" id="IPR001633">
    <property type="entry name" value="EAL_dom"/>
</dbReference>
<dbReference type="Pfam" id="PF08447">
    <property type="entry name" value="PAS_3"/>
    <property type="match status" value="1"/>
</dbReference>
<dbReference type="PROSITE" id="PS50113">
    <property type="entry name" value="PAC"/>
    <property type="match status" value="1"/>
</dbReference>
<dbReference type="RefSeq" id="WP_126757945.1">
    <property type="nucleotide sequence ID" value="NZ_PIPQ01000007.1"/>
</dbReference>
<dbReference type="EMBL" id="PIPQ01000007">
    <property type="protein sequence ID" value="RUO39067.1"/>
    <property type="molecule type" value="Genomic_DNA"/>
</dbReference>
<evidence type="ECO:0000259" key="4">
    <source>
        <dbReference type="PROSITE" id="PS50887"/>
    </source>
</evidence>
<feature type="transmembrane region" description="Helical" evidence="1">
    <location>
        <begin position="233"/>
        <end position="255"/>
    </location>
</feature>
<dbReference type="Pfam" id="PF03707">
    <property type="entry name" value="MHYT"/>
    <property type="match status" value="2"/>
</dbReference>
<dbReference type="PROSITE" id="PS50887">
    <property type="entry name" value="GGDEF"/>
    <property type="match status" value="1"/>
</dbReference>
<feature type="domain" description="PAC" evidence="2">
    <location>
        <begin position="354"/>
        <end position="405"/>
    </location>
</feature>
<dbReference type="AlphaFoldDB" id="A0A432WZC3"/>